<feature type="transmembrane region" description="Helical" evidence="1">
    <location>
        <begin position="46"/>
        <end position="72"/>
    </location>
</feature>
<dbReference type="AlphaFoldDB" id="A0AAD4N1L0"/>
<proteinExistence type="predicted"/>
<keyword evidence="1" id="KW-0812">Transmembrane</keyword>
<feature type="transmembrane region" description="Helical" evidence="1">
    <location>
        <begin position="79"/>
        <end position="101"/>
    </location>
</feature>
<sequence>MHFILSTLSLTRKFYAIFLWRPPNPNYPVGIYDPELLFWLGIPENAYLAVAPFGVLLLTVDRILTLGMPLFYTKAVQKVVILLGICGIVLGCSAVILELLMELPLDLQKSTPCETTMCVVLKSKNRLQLLMKLTIGTLNLFSSILLFYLLKKARTKLAVGVPSYNYFGNYIGVLLNMDAAICGMYYSVILLYRDQNHLNHSSRIVQVSKTSG</sequence>
<keyword evidence="1" id="KW-0472">Membrane</keyword>
<reference evidence="2" key="1">
    <citation type="submission" date="2022-01" db="EMBL/GenBank/DDBJ databases">
        <title>Genome Sequence Resource for Two Populations of Ditylenchus destructor, the Migratory Endoparasitic Phytonematode.</title>
        <authorList>
            <person name="Zhang H."/>
            <person name="Lin R."/>
            <person name="Xie B."/>
        </authorList>
    </citation>
    <scope>NUCLEOTIDE SEQUENCE</scope>
    <source>
        <strain evidence="2">BazhouSP</strain>
    </source>
</reference>
<gene>
    <name evidence="2" type="ORF">DdX_11202</name>
</gene>
<feature type="transmembrane region" description="Helical" evidence="1">
    <location>
        <begin position="170"/>
        <end position="192"/>
    </location>
</feature>
<feature type="transmembrane region" description="Helical" evidence="1">
    <location>
        <begin position="129"/>
        <end position="150"/>
    </location>
</feature>
<evidence type="ECO:0000256" key="1">
    <source>
        <dbReference type="SAM" id="Phobius"/>
    </source>
</evidence>
<accession>A0AAD4N1L0</accession>
<organism evidence="2 3">
    <name type="scientific">Ditylenchus destructor</name>
    <dbReference type="NCBI Taxonomy" id="166010"/>
    <lineage>
        <taxon>Eukaryota</taxon>
        <taxon>Metazoa</taxon>
        <taxon>Ecdysozoa</taxon>
        <taxon>Nematoda</taxon>
        <taxon>Chromadorea</taxon>
        <taxon>Rhabditida</taxon>
        <taxon>Tylenchina</taxon>
        <taxon>Tylenchomorpha</taxon>
        <taxon>Sphaerularioidea</taxon>
        <taxon>Anguinidae</taxon>
        <taxon>Anguininae</taxon>
        <taxon>Ditylenchus</taxon>
    </lineage>
</organism>
<protein>
    <submittedName>
        <fullName evidence="2">Uncharacterized protein</fullName>
    </submittedName>
</protein>
<dbReference type="EMBL" id="JAKKPZ010000029">
    <property type="protein sequence ID" value="KAI1709806.1"/>
    <property type="molecule type" value="Genomic_DNA"/>
</dbReference>
<keyword evidence="3" id="KW-1185">Reference proteome</keyword>
<evidence type="ECO:0000313" key="3">
    <source>
        <dbReference type="Proteomes" id="UP001201812"/>
    </source>
</evidence>
<keyword evidence="1" id="KW-1133">Transmembrane helix</keyword>
<dbReference type="Proteomes" id="UP001201812">
    <property type="component" value="Unassembled WGS sequence"/>
</dbReference>
<comment type="caution">
    <text evidence="2">The sequence shown here is derived from an EMBL/GenBank/DDBJ whole genome shotgun (WGS) entry which is preliminary data.</text>
</comment>
<evidence type="ECO:0000313" key="2">
    <source>
        <dbReference type="EMBL" id="KAI1709806.1"/>
    </source>
</evidence>
<name>A0AAD4N1L0_9BILA</name>